<dbReference type="Proteomes" id="UP001500507">
    <property type="component" value="Unassembled WGS sequence"/>
</dbReference>
<protein>
    <submittedName>
        <fullName evidence="2">Alpha-ketoglutarate-dependent dioxygenase AlkB</fullName>
    </submittedName>
</protein>
<evidence type="ECO:0000259" key="1">
    <source>
        <dbReference type="PROSITE" id="PS51471"/>
    </source>
</evidence>
<dbReference type="EMBL" id="BAAAFG010000013">
    <property type="protein sequence ID" value="GAA0872002.1"/>
    <property type="molecule type" value="Genomic_DNA"/>
</dbReference>
<dbReference type="Gene3D" id="2.60.120.590">
    <property type="entry name" value="Alpha-ketoglutarate-dependent dioxygenase AlkB-like"/>
    <property type="match status" value="1"/>
</dbReference>
<proteinExistence type="predicted"/>
<dbReference type="InterPro" id="IPR032854">
    <property type="entry name" value="ALKBH3"/>
</dbReference>
<dbReference type="PANTHER" id="PTHR31212:SF4">
    <property type="entry name" value="ALPHA-KETOGLUTARATE-DEPENDENT DIOXYGENASE ALKB HOMOLOG 3"/>
    <property type="match status" value="1"/>
</dbReference>
<sequence>MSTSLFHHANPEKVNLDLIDAEVVYFPHFFSGSNADSYYNILMNDLKWKQDNIRLFGKVHPQPRLTALYASNDRSYSYSGITMHPLPFTKELLEIKNRIEQECTQRFTTCLANLYRNGKDSNGWHADDEKELGQNPVIASVSFGETRKFKLRYKKDHSIKCDIELAHGSLLLMTGTTQHYWQHQIPKTQRNVDPRINLTYRVIQ</sequence>
<dbReference type="PANTHER" id="PTHR31212">
    <property type="entry name" value="ALPHA-KETOGLUTARATE-DEPENDENT DIOXYGENASE ALKB HOMOLOG 3"/>
    <property type="match status" value="1"/>
</dbReference>
<dbReference type="PROSITE" id="PS51471">
    <property type="entry name" value="FE2OG_OXY"/>
    <property type="match status" value="1"/>
</dbReference>
<name>A0ABN1MFR0_9FLAO</name>
<evidence type="ECO:0000313" key="3">
    <source>
        <dbReference type="Proteomes" id="UP001500507"/>
    </source>
</evidence>
<feature type="domain" description="Fe2OG dioxygenase" evidence="1">
    <location>
        <begin position="106"/>
        <end position="204"/>
    </location>
</feature>
<dbReference type="InterPro" id="IPR027450">
    <property type="entry name" value="AlkB-like"/>
</dbReference>
<dbReference type="RefSeq" id="WP_343764823.1">
    <property type="nucleotide sequence ID" value="NZ_BAAAFG010000013.1"/>
</dbReference>
<keyword evidence="2" id="KW-0560">Oxidoreductase</keyword>
<gene>
    <name evidence="2" type="ORF">GCM10009117_11490</name>
</gene>
<evidence type="ECO:0000313" key="2">
    <source>
        <dbReference type="EMBL" id="GAA0872002.1"/>
    </source>
</evidence>
<comment type="caution">
    <text evidence="2">The sequence shown here is derived from an EMBL/GenBank/DDBJ whole genome shotgun (WGS) entry which is preliminary data.</text>
</comment>
<accession>A0ABN1MFR0</accession>
<keyword evidence="3" id="KW-1185">Reference proteome</keyword>
<dbReference type="InterPro" id="IPR005123">
    <property type="entry name" value="Oxoglu/Fe-dep_dioxygenase_dom"/>
</dbReference>
<dbReference type="Pfam" id="PF13532">
    <property type="entry name" value="2OG-FeII_Oxy_2"/>
    <property type="match status" value="1"/>
</dbReference>
<dbReference type="SUPFAM" id="SSF51197">
    <property type="entry name" value="Clavaminate synthase-like"/>
    <property type="match status" value="1"/>
</dbReference>
<keyword evidence="2" id="KW-0223">Dioxygenase</keyword>
<dbReference type="InterPro" id="IPR037151">
    <property type="entry name" value="AlkB-like_sf"/>
</dbReference>
<organism evidence="2 3">
    <name type="scientific">Gangjinia marincola</name>
    <dbReference type="NCBI Taxonomy" id="578463"/>
    <lineage>
        <taxon>Bacteria</taxon>
        <taxon>Pseudomonadati</taxon>
        <taxon>Bacteroidota</taxon>
        <taxon>Flavobacteriia</taxon>
        <taxon>Flavobacteriales</taxon>
        <taxon>Flavobacteriaceae</taxon>
        <taxon>Gangjinia</taxon>
    </lineage>
</organism>
<reference evidence="2 3" key="1">
    <citation type="journal article" date="2019" name="Int. J. Syst. Evol. Microbiol.">
        <title>The Global Catalogue of Microorganisms (GCM) 10K type strain sequencing project: providing services to taxonomists for standard genome sequencing and annotation.</title>
        <authorList>
            <consortium name="The Broad Institute Genomics Platform"/>
            <consortium name="The Broad Institute Genome Sequencing Center for Infectious Disease"/>
            <person name="Wu L."/>
            <person name="Ma J."/>
        </authorList>
    </citation>
    <scope>NUCLEOTIDE SEQUENCE [LARGE SCALE GENOMIC DNA]</scope>
    <source>
        <strain evidence="2 3">JCM 16082</strain>
    </source>
</reference>
<dbReference type="GO" id="GO:0051213">
    <property type="term" value="F:dioxygenase activity"/>
    <property type="evidence" value="ECO:0007669"/>
    <property type="project" value="UniProtKB-KW"/>
</dbReference>